<organism evidence="1">
    <name type="scientific">anaerobic digester metagenome</name>
    <dbReference type="NCBI Taxonomy" id="1263854"/>
    <lineage>
        <taxon>unclassified sequences</taxon>
        <taxon>metagenomes</taxon>
        <taxon>ecological metagenomes</taxon>
    </lineage>
</organism>
<sequence length="51" mass="6151">MEVDCNKIGGVMLEGENMRFISWYLDIYNRYINMPVKGYHFTTGKIFCYCW</sequence>
<proteinExistence type="predicted"/>
<reference evidence="1" key="1">
    <citation type="submission" date="2019-03" db="EMBL/GenBank/DDBJ databases">
        <authorList>
            <person name="Hao L."/>
        </authorList>
    </citation>
    <scope>NUCLEOTIDE SEQUENCE</scope>
</reference>
<dbReference type="EMBL" id="CAADRN010000252">
    <property type="protein sequence ID" value="VFU15941.1"/>
    <property type="molecule type" value="Genomic_DNA"/>
</dbReference>
<name>A0A485M2U4_9ZZZZ</name>
<protein>
    <submittedName>
        <fullName evidence="1">Uncharacterized protein</fullName>
    </submittedName>
</protein>
<evidence type="ECO:0000313" key="1">
    <source>
        <dbReference type="EMBL" id="VFU15941.1"/>
    </source>
</evidence>
<dbReference type="AlphaFoldDB" id="A0A485M2U4"/>
<gene>
    <name evidence="1" type="ORF">SCFA_3250002</name>
</gene>
<accession>A0A485M2U4</accession>